<accession>A0A245ZDK9</accession>
<dbReference type="Pfam" id="PF13763">
    <property type="entry name" value="DUF4167"/>
    <property type="match status" value="1"/>
</dbReference>
<reference evidence="3 4" key="1">
    <citation type="submission" date="2017-03" db="EMBL/GenBank/DDBJ databases">
        <title>Genome sequence of Sphingomonas mucosissima DSM 17494.</title>
        <authorList>
            <person name="Poehlein A."/>
            <person name="Wuebbeler J.H."/>
            <person name="Steinbuechel A."/>
            <person name="Daniel R."/>
        </authorList>
    </citation>
    <scope>NUCLEOTIDE SEQUENCE [LARGE SCALE GENOMIC DNA]</scope>
    <source>
        <strain evidence="3 4">DSM 17494</strain>
    </source>
</reference>
<feature type="compositionally biased region" description="Basic and acidic residues" evidence="1">
    <location>
        <begin position="98"/>
        <end position="112"/>
    </location>
</feature>
<feature type="compositionally biased region" description="Basic and acidic residues" evidence="1">
    <location>
        <begin position="125"/>
        <end position="201"/>
    </location>
</feature>
<feature type="region of interest" description="Disordered" evidence="1">
    <location>
        <begin position="13"/>
        <end position="54"/>
    </location>
</feature>
<dbReference type="EMBL" id="NBBJ01000009">
    <property type="protein sequence ID" value="OWK27771.1"/>
    <property type="molecule type" value="Genomic_DNA"/>
</dbReference>
<feature type="compositionally biased region" description="Acidic residues" evidence="1">
    <location>
        <begin position="114"/>
        <end position="124"/>
    </location>
</feature>
<feature type="domain" description="DUF4167" evidence="2">
    <location>
        <begin position="25"/>
        <end position="98"/>
    </location>
</feature>
<feature type="region of interest" description="Disordered" evidence="1">
    <location>
        <begin position="98"/>
        <end position="310"/>
    </location>
</feature>
<dbReference type="AlphaFoldDB" id="A0A245ZDK9"/>
<proteinExistence type="predicted"/>
<dbReference type="InterPro" id="IPR025430">
    <property type="entry name" value="DUF4167"/>
</dbReference>
<comment type="caution">
    <text evidence="3">The sequence shown here is derived from an EMBL/GenBank/DDBJ whole genome shotgun (WGS) entry which is preliminary data.</text>
</comment>
<evidence type="ECO:0000313" key="4">
    <source>
        <dbReference type="Proteomes" id="UP000197783"/>
    </source>
</evidence>
<evidence type="ECO:0000256" key="1">
    <source>
        <dbReference type="SAM" id="MobiDB-lite"/>
    </source>
</evidence>
<evidence type="ECO:0000313" key="3">
    <source>
        <dbReference type="EMBL" id="OWK27771.1"/>
    </source>
</evidence>
<evidence type="ECO:0000259" key="2">
    <source>
        <dbReference type="Pfam" id="PF13763"/>
    </source>
</evidence>
<feature type="compositionally biased region" description="Basic and acidic residues" evidence="1">
    <location>
        <begin position="211"/>
        <end position="220"/>
    </location>
</feature>
<organism evidence="3 4">
    <name type="scientific">Sphingomonas mucosissima</name>
    <dbReference type="NCBI Taxonomy" id="370959"/>
    <lineage>
        <taxon>Bacteria</taxon>
        <taxon>Pseudomonadati</taxon>
        <taxon>Pseudomonadota</taxon>
        <taxon>Alphaproteobacteria</taxon>
        <taxon>Sphingomonadales</taxon>
        <taxon>Sphingomonadaceae</taxon>
        <taxon>Sphingomonas</taxon>
    </lineage>
</organism>
<protein>
    <recommendedName>
        <fullName evidence="2">DUF4167 domain-containing protein</fullName>
    </recommendedName>
</protein>
<keyword evidence="4" id="KW-1185">Reference proteome</keyword>
<name>A0A245ZDK9_9SPHN</name>
<gene>
    <name evidence="3" type="ORF">SPMU_33150</name>
</gene>
<dbReference type="Proteomes" id="UP000197783">
    <property type="component" value="Unassembled WGS sequence"/>
</dbReference>
<sequence length="310" mass="35093">MFREQGRFWFEDEDSDLINNRQNGRRRGRGGQRTQGGSSQGQRDNGNRIDSRARGNASQLYEKYKNMASDAQRQGDRVNTEYYLQFADHYFRVLADQRGRYEDQPRDRRPQNDYDLDEDYGDEGEPIRAEEHGRGSDERSERDSNRQFDGNRQHDGGRSRSDRDEGARAESTRSDNTRSDNTRADNTRADSGENRQRDAQHRRQRTSSGSRSDHRREERVSAPSEGDLAPIEAPQSEIAQPAPEMQGDAEVAAPKRRGRPRKAPVETGDQLGFDASALPPSIGGDTTADEGAAPKPRRRRTLSTPAEVEA</sequence>